<organism evidence="1 2">
    <name type="scientific">Fervidicoccus fontis</name>
    <dbReference type="NCBI Taxonomy" id="683846"/>
    <lineage>
        <taxon>Archaea</taxon>
        <taxon>Thermoproteota</taxon>
        <taxon>Thermoprotei</taxon>
        <taxon>Fervidicoccales</taxon>
        <taxon>Fervidicoccaceae</taxon>
        <taxon>Fervidicoccus</taxon>
    </lineage>
</organism>
<dbReference type="Pfam" id="PF13479">
    <property type="entry name" value="AAA_24"/>
    <property type="match status" value="1"/>
</dbReference>
<dbReference type="Proteomes" id="UP000652307">
    <property type="component" value="Unassembled WGS sequence"/>
</dbReference>
<evidence type="ECO:0000313" key="1">
    <source>
        <dbReference type="EMBL" id="MBE9391371.1"/>
    </source>
</evidence>
<accession>A0A843AKB2</accession>
<dbReference type="AlphaFoldDB" id="A0A843AKB2"/>
<comment type="caution">
    <text evidence="1">The sequence shown here is derived from an EMBL/GenBank/DDBJ whole genome shotgun (WGS) entry which is preliminary data.</text>
</comment>
<dbReference type="Gene3D" id="3.40.50.300">
    <property type="entry name" value="P-loop containing nucleotide triphosphate hydrolases"/>
    <property type="match status" value="1"/>
</dbReference>
<name>A0A843AKB2_9CREN</name>
<evidence type="ECO:0000313" key="2">
    <source>
        <dbReference type="Proteomes" id="UP000652307"/>
    </source>
</evidence>
<dbReference type="RefSeq" id="WP_193803780.1">
    <property type="nucleotide sequence ID" value="NZ_JADEZV010000003.1"/>
</dbReference>
<dbReference type="InterPro" id="IPR027417">
    <property type="entry name" value="P-loop_NTPase"/>
</dbReference>
<dbReference type="EMBL" id="JADEZV010000003">
    <property type="protein sequence ID" value="MBE9391371.1"/>
    <property type="molecule type" value="Genomic_DNA"/>
</dbReference>
<sequence>MKKGKDCWNAFASVFFPNKKGYVTIYGEAGSGKTTFCLTFIKNLFNKAIYINTEGSVNKGRLLQILGENFDIMFIDVFSEWELLQAVLRSLYKDVLIVVDSINYLYRLSFSQNEDISSKLFMLINSLLKENSKLSPVLSTAQVYLEGDIPSGYNILSHYSTLLRLSKGSSRSEGEVLLDDIIVGRYTIKNEGFEWIYCEY</sequence>
<proteinExistence type="predicted"/>
<dbReference type="SUPFAM" id="SSF52540">
    <property type="entry name" value="P-loop containing nucleoside triphosphate hydrolases"/>
    <property type="match status" value="1"/>
</dbReference>
<gene>
    <name evidence="1" type="ORF">IOK49_04695</name>
</gene>
<protein>
    <submittedName>
        <fullName evidence="1">AAA family ATPase</fullName>
    </submittedName>
</protein>
<reference evidence="1" key="1">
    <citation type="submission" date="2020-10" db="EMBL/GenBank/DDBJ databases">
        <title>Fervidococcus fontis strain 3639Fd - the first crenarchaeon capable of growth on lipids.</title>
        <authorList>
            <person name="Kochetkova T.V."/>
            <person name="Elcheninov A.G."/>
            <person name="Toschakov S.V."/>
            <person name="Kublanov I.V."/>
        </authorList>
    </citation>
    <scope>NUCLEOTIDE SEQUENCE</scope>
    <source>
        <strain evidence="1">3639Fd</strain>
    </source>
</reference>